<evidence type="ECO:0000313" key="2">
    <source>
        <dbReference type="Proteomes" id="UP000034045"/>
    </source>
</evidence>
<dbReference type="InterPro" id="IPR008949">
    <property type="entry name" value="Isoprenoid_synthase_dom_sf"/>
</dbReference>
<dbReference type="Gene3D" id="1.10.600.10">
    <property type="entry name" value="Farnesyl Diphosphate Synthase"/>
    <property type="match status" value="1"/>
</dbReference>
<organism evidence="1 2">
    <name type="scientific">Candidatus Roizmanbacteria bacterium GW2011_GWA2_33_33</name>
    <dbReference type="NCBI Taxonomy" id="1618476"/>
    <lineage>
        <taxon>Bacteria</taxon>
        <taxon>Candidatus Roizmaniibacteriota</taxon>
    </lineage>
</organism>
<comment type="caution">
    <text evidence="1">The sequence shown here is derived from an EMBL/GenBank/DDBJ whole genome shotgun (WGS) entry which is preliminary data.</text>
</comment>
<dbReference type="Proteomes" id="UP000034045">
    <property type="component" value="Unassembled WGS sequence"/>
</dbReference>
<name>A0A0G0CJZ5_9BACT</name>
<dbReference type="AlphaFoldDB" id="A0A0G0CJZ5"/>
<dbReference type="EMBL" id="LBPD01000014">
    <property type="protein sequence ID" value="KKP51505.1"/>
    <property type="molecule type" value="Genomic_DNA"/>
</dbReference>
<gene>
    <name evidence="1" type="ORF">UR42_C0014G0015</name>
</gene>
<dbReference type="SUPFAM" id="SSF48576">
    <property type="entry name" value="Terpenoid synthases"/>
    <property type="match status" value="1"/>
</dbReference>
<proteinExistence type="predicted"/>
<accession>A0A0G0CJZ5</accession>
<reference evidence="1 2" key="1">
    <citation type="journal article" date="2015" name="Nature">
        <title>rRNA introns, odd ribosomes, and small enigmatic genomes across a large radiation of phyla.</title>
        <authorList>
            <person name="Brown C.T."/>
            <person name="Hug L.A."/>
            <person name="Thomas B.C."/>
            <person name="Sharon I."/>
            <person name="Castelle C.J."/>
            <person name="Singh A."/>
            <person name="Wilkins M.J."/>
            <person name="Williams K.H."/>
            <person name="Banfield J.F."/>
        </authorList>
    </citation>
    <scope>NUCLEOTIDE SEQUENCE [LARGE SCALE GENOMIC DNA]</scope>
</reference>
<protein>
    <submittedName>
        <fullName evidence="1">Uncharacterized protein</fullName>
    </submittedName>
</protein>
<evidence type="ECO:0000313" key="1">
    <source>
        <dbReference type="EMBL" id="KKP51505.1"/>
    </source>
</evidence>
<sequence length="320" mass="37176">MALREGLTSMYEKNLQRYSDEFFAINIFTDIKVVFYTRSLKKYLLIGETVSFLGGYSFLQMLPTRLLGLPVSAPAELSYYRSAAPAYMLGRVTDDMADGDLDPKAFGYENFPEYVKTAKSQIRDGNVEVKRDFTLDFLLKYTLENLERDQKPGDDVRQDWDMFLDAMLVEYDRRINHKILTKAELETIDDNSFSYAHNIMLISLRSKTRFKHIEEIAQLQGKIFALADLKPELALFTCKIPKEILEEAKIDGEELMNNPNLLDGNEVIRRWMKEELATGRELYDKLKKKIPNLDFTTKAYLTFLMKGVESKIKKMEKQLN</sequence>